<feature type="chain" id="PRO_5023158426" description="Thiol:disulfide interchange protein" evidence="1">
    <location>
        <begin position="24"/>
        <end position="241"/>
    </location>
</feature>
<dbReference type="InterPro" id="IPR012336">
    <property type="entry name" value="Thioredoxin-like_fold"/>
</dbReference>
<gene>
    <name evidence="3" type="ORF">FH063_002451</name>
</gene>
<sequence>MRVALGLSAALLALSCSLGPASAQTEAQMNRNALTSGITAMEKLPAGGFTAVEGEGFSGMAFLSDNGRYVIRGELWDTWTGKRVSTLADLRDNASRVQLSKLGVTAADLGAFRYGSGPKEVTIFVDPKCPYCHGILQQMPSLAGKYTFQIVVIPVLGQESERLTRMVSCATDRAAALAALMAGPIRDSLPQDDNCNLLPIQKRLVTAQLVGVRGVPFMIAPDGRTKGGLPQDLDSWLEGRI</sequence>
<dbReference type="AlphaFoldDB" id="A0A5B0KNL5"/>
<comment type="similarity">
    <text evidence="1">Belongs to the thioredoxin family. DsbC subfamily.</text>
</comment>
<proteinExistence type="inferred from homology"/>
<evidence type="ECO:0000313" key="4">
    <source>
        <dbReference type="Proteomes" id="UP000325333"/>
    </source>
</evidence>
<dbReference type="RefSeq" id="WP_149650978.1">
    <property type="nucleotide sequence ID" value="NZ_VEWN01000013.1"/>
</dbReference>
<comment type="caution">
    <text evidence="3">The sequence shown here is derived from an EMBL/GenBank/DDBJ whole genome shotgun (WGS) entry which is preliminary data.</text>
</comment>
<dbReference type="PROSITE" id="PS51257">
    <property type="entry name" value="PROKAR_LIPOPROTEIN"/>
    <property type="match status" value="1"/>
</dbReference>
<evidence type="ECO:0000256" key="1">
    <source>
        <dbReference type="RuleBase" id="RU364038"/>
    </source>
</evidence>
<comment type="subcellular location">
    <subcellularLocation>
        <location evidence="1">Periplasm</location>
    </subcellularLocation>
</comment>
<dbReference type="CDD" id="cd03020">
    <property type="entry name" value="DsbA_DsbC_DsbG"/>
    <property type="match status" value="1"/>
</dbReference>
<organism evidence="3 4">
    <name type="scientific">Azospirillum argentinense</name>
    <dbReference type="NCBI Taxonomy" id="2970906"/>
    <lineage>
        <taxon>Bacteria</taxon>
        <taxon>Pseudomonadati</taxon>
        <taxon>Pseudomonadota</taxon>
        <taxon>Alphaproteobacteria</taxon>
        <taxon>Rhodospirillales</taxon>
        <taxon>Azospirillaceae</taxon>
        <taxon>Azospirillum</taxon>
    </lineage>
</organism>
<feature type="domain" description="Thioredoxin-like fold" evidence="2">
    <location>
        <begin position="117"/>
        <end position="230"/>
    </location>
</feature>
<name>A0A5B0KNL5_9PROT</name>
<dbReference type="InterPro" id="IPR036249">
    <property type="entry name" value="Thioredoxin-like_sf"/>
</dbReference>
<dbReference type="Proteomes" id="UP000325333">
    <property type="component" value="Unassembled WGS sequence"/>
</dbReference>
<dbReference type="InterPro" id="IPR033954">
    <property type="entry name" value="DiS-bond_Isoase_DsbC/G"/>
</dbReference>
<accession>A0A5B0KNL5</accession>
<dbReference type="SUPFAM" id="SSF52833">
    <property type="entry name" value="Thioredoxin-like"/>
    <property type="match status" value="1"/>
</dbReference>
<keyword evidence="1" id="KW-0574">Periplasm</keyword>
<dbReference type="PANTHER" id="PTHR35272">
    <property type="entry name" value="THIOL:DISULFIDE INTERCHANGE PROTEIN DSBC-RELATED"/>
    <property type="match status" value="1"/>
</dbReference>
<keyword evidence="1" id="KW-0676">Redox-active center</keyword>
<reference evidence="3 4" key="1">
    <citation type="submission" date="2019-07" db="EMBL/GenBank/DDBJ databases">
        <title>Genome sequencing of the stress-tolerant strain Azospirillum brasilense Az19.</title>
        <authorList>
            <person name="Maroniche G.A."/>
            <person name="Garcia J.E."/>
            <person name="Pagnussat L."/>
            <person name="Amenta M."/>
            <person name="Creus C.M."/>
        </authorList>
    </citation>
    <scope>NUCLEOTIDE SEQUENCE [LARGE SCALE GENOMIC DNA]</scope>
    <source>
        <strain evidence="3 4">Az19</strain>
    </source>
</reference>
<dbReference type="GO" id="GO:0042597">
    <property type="term" value="C:periplasmic space"/>
    <property type="evidence" value="ECO:0007669"/>
    <property type="project" value="UniProtKB-SubCell"/>
</dbReference>
<dbReference type="EMBL" id="VEWN01000013">
    <property type="protein sequence ID" value="KAA1053869.1"/>
    <property type="molecule type" value="Genomic_DNA"/>
</dbReference>
<evidence type="ECO:0000259" key="2">
    <source>
        <dbReference type="Pfam" id="PF13098"/>
    </source>
</evidence>
<feature type="signal peptide" evidence="1">
    <location>
        <begin position="1"/>
        <end position="23"/>
    </location>
</feature>
<protein>
    <recommendedName>
        <fullName evidence="1">Thiol:disulfide interchange protein</fullName>
    </recommendedName>
</protein>
<keyword evidence="1" id="KW-0732">Signal</keyword>
<dbReference type="Gene3D" id="3.40.30.10">
    <property type="entry name" value="Glutaredoxin"/>
    <property type="match status" value="1"/>
</dbReference>
<dbReference type="PANTHER" id="PTHR35272:SF3">
    <property type="entry name" value="THIOL:DISULFIDE INTERCHANGE PROTEIN DSBC"/>
    <property type="match status" value="1"/>
</dbReference>
<dbReference type="InterPro" id="IPR051470">
    <property type="entry name" value="Thiol:disulfide_interchange"/>
</dbReference>
<comment type="function">
    <text evidence="1">Required for disulfide bond formation in some periplasmic proteins. Acts by transferring its disulfide bond to other proteins and is reduced in the process.</text>
</comment>
<dbReference type="Pfam" id="PF13098">
    <property type="entry name" value="Thioredoxin_2"/>
    <property type="match status" value="1"/>
</dbReference>
<evidence type="ECO:0000313" key="3">
    <source>
        <dbReference type="EMBL" id="KAA1053869.1"/>
    </source>
</evidence>